<keyword evidence="2" id="KW-1185">Reference proteome</keyword>
<name>A0A9X2FD00_9BACT</name>
<evidence type="ECO:0000313" key="2">
    <source>
        <dbReference type="Proteomes" id="UP001155241"/>
    </source>
</evidence>
<gene>
    <name evidence="1" type="ORF">NG895_20715</name>
</gene>
<dbReference type="RefSeq" id="WP_252854441.1">
    <property type="nucleotide sequence ID" value="NZ_JAMXLR010000072.1"/>
</dbReference>
<dbReference type="AlphaFoldDB" id="A0A9X2FD00"/>
<dbReference type="Proteomes" id="UP001155241">
    <property type="component" value="Unassembled WGS sequence"/>
</dbReference>
<comment type="caution">
    <text evidence="1">The sequence shown here is derived from an EMBL/GenBank/DDBJ whole genome shotgun (WGS) entry which is preliminary data.</text>
</comment>
<sequence length="63" mass="7498">MTIELRFTREFSQQSPKEQKREFAQYLSDAVSGAVVRLKKKKLDYDLDLMQEDFERIVQAWVG</sequence>
<evidence type="ECO:0000313" key="1">
    <source>
        <dbReference type="EMBL" id="MCO6046329.1"/>
    </source>
</evidence>
<dbReference type="EMBL" id="JAMXLR010000072">
    <property type="protein sequence ID" value="MCO6046329.1"/>
    <property type="molecule type" value="Genomic_DNA"/>
</dbReference>
<proteinExistence type="predicted"/>
<accession>A0A9X2FD00</accession>
<reference evidence="1" key="1">
    <citation type="submission" date="2022-06" db="EMBL/GenBank/DDBJ databases">
        <title>Aeoliella straminimaris, a novel planctomycete from sediments.</title>
        <authorList>
            <person name="Vitorino I.R."/>
            <person name="Lage O.M."/>
        </authorList>
    </citation>
    <scope>NUCLEOTIDE SEQUENCE</scope>
    <source>
        <strain evidence="1">ICT_H6.2</strain>
    </source>
</reference>
<protein>
    <submittedName>
        <fullName evidence="1">Uncharacterized protein</fullName>
    </submittedName>
</protein>
<organism evidence="1 2">
    <name type="scientific">Aeoliella straminimaris</name>
    <dbReference type="NCBI Taxonomy" id="2954799"/>
    <lineage>
        <taxon>Bacteria</taxon>
        <taxon>Pseudomonadati</taxon>
        <taxon>Planctomycetota</taxon>
        <taxon>Planctomycetia</taxon>
        <taxon>Pirellulales</taxon>
        <taxon>Lacipirellulaceae</taxon>
        <taxon>Aeoliella</taxon>
    </lineage>
</organism>